<gene>
    <name evidence="3" type="ORF">GRI89_05395</name>
</gene>
<organism evidence="3 4">
    <name type="scientific">Croceibacterium salegens</name>
    <dbReference type="NCBI Taxonomy" id="1737568"/>
    <lineage>
        <taxon>Bacteria</taxon>
        <taxon>Pseudomonadati</taxon>
        <taxon>Pseudomonadota</taxon>
        <taxon>Alphaproteobacteria</taxon>
        <taxon>Sphingomonadales</taxon>
        <taxon>Erythrobacteraceae</taxon>
        <taxon>Croceibacterium</taxon>
    </lineage>
</organism>
<dbReference type="EMBL" id="WTYM01000031">
    <property type="protein sequence ID" value="MXO58971.1"/>
    <property type="molecule type" value="Genomic_DNA"/>
</dbReference>
<comment type="caution">
    <text evidence="3">The sequence shown here is derived from an EMBL/GenBank/DDBJ whole genome shotgun (WGS) entry which is preliminary data.</text>
</comment>
<dbReference type="OrthoDB" id="7420307at2"/>
<evidence type="ECO:0000313" key="3">
    <source>
        <dbReference type="EMBL" id="MXO58971.1"/>
    </source>
</evidence>
<dbReference type="Proteomes" id="UP000433652">
    <property type="component" value="Unassembled WGS sequence"/>
</dbReference>
<feature type="domain" description="DUF8021" evidence="2">
    <location>
        <begin position="157"/>
        <end position="309"/>
    </location>
</feature>
<evidence type="ECO:0000313" key="4">
    <source>
        <dbReference type="Proteomes" id="UP000433652"/>
    </source>
</evidence>
<sequence length="327" mass="35700">MKSKTWLLAATAALFAAPSAAQDDGNCDRQCLLDMADTYLSAMVAHDPSKAPLASDVVMVENLKRIAPGEGLWASLTGAPGDYKIPVADPISQEVGVMTVAPGADGKPVMFSVRLKRDGGRIVEAEHIIGNALSPGQLANLQAPRPALLRPVPYEYADSRGRMIWLGKSYYNALDNNNSKHSAMADDCERRENGFQTARNPMSRPLVTGNGQADPAFAYLGGLGCAAQMDTNMWEYISAIHHRRVEIADPVTGLVWGQSHFQHDFTKKDFELIGVPGTPVRHMEFNPFDMPAVHIYKVWGGQIHEIEAVGWTAPYKSPNWTDLTGQE</sequence>
<dbReference type="RefSeq" id="WP_159792994.1">
    <property type="nucleotide sequence ID" value="NZ_WTYM01000031.1"/>
</dbReference>
<evidence type="ECO:0000259" key="2">
    <source>
        <dbReference type="Pfam" id="PF26061"/>
    </source>
</evidence>
<dbReference type="InterPro" id="IPR058334">
    <property type="entry name" value="DUF8021"/>
</dbReference>
<evidence type="ECO:0000256" key="1">
    <source>
        <dbReference type="SAM" id="SignalP"/>
    </source>
</evidence>
<accession>A0A6I4SSK8</accession>
<keyword evidence="4" id="KW-1185">Reference proteome</keyword>
<dbReference type="Pfam" id="PF26061">
    <property type="entry name" value="DUF8021"/>
    <property type="match status" value="1"/>
</dbReference>
<proteinExistence type="predicted"/>
<feature type="chain" id="PRO_5026191864" description="DUF8021 domain-containing protein" evidence="1">
    <location>
        <begin position="22"/>
        <end position="327"/>
    </location>
</feature>
<keyword evidence="1" id="KW-0732">Signal</keyword>
<protein>
    <recommendedName>
        <fullName evidence="2">DUF8021 domain-containing protein</fullName>
    </recommendedName>
</protein>
<dbReference type="AlphaFoldDB" id="A0A6I4SSK8"/>
<name>A0A6I4SSK8_9SPHN</name>
<reference evidence="3 4" key="1">
    <citation type="submission" date="2019-12" db="EMBL/GenBank/DDBJ databases">
        <title>Genomic-based taxomic classification of the family Erythrobacteraceae.</title>
        <authorList>
            <person name="Xu L."/>
        </authorList>
    </citation>
    <scope>NUCLEOTIDE SEQUENCE [LARGE SCALE GENOMIC DNA]</scope>
    <source>
        <strain evidence="3 4">MCCC 1K01500</strain>
    </source>
</reference>
<feature type="signal peptide" evidence="1">
    <location>
        <begin position="1"/>
        <end position="21"/>
    </location>
</feature>